<name>A0ABW2A5R9_9GAMM</name>
<evidence type="ECO:0000256" key="5">
    <source>
        <dbReference type="ARBA" id="ARBA00022692"/>
    </source>
</evidence>
<feature type="transmembrane region" description="Helical" evidence="9">
    <location>
        <begin position="24"/>
        <end position="46"/>
    </location>
</feature>
<dbReference type="NCBIfam" id="TIGR01726">
    <property type="entry name" value="HEQRo_perm_3TM"/>
    <property type="match status" value="1"/>
</dbReference>
<evidence type="ECO:0000256" key="1">
    <source>
        <dbReference type="ARBA" id="ARBA00004429"/>
    </source>
</evidence>
<proteinExistence type="inferred from homology"/>
<evidence type="ECO:0000256" key="6">
    <source>
        <dbReference type="ARBA" id="ARBA00022970"/>
    </source>
</evidence>
<dbReference type="InterPro" id="IPR010065">
    <property type="entry name" value="AA_ABC_transptr_permease_3TM"/>
</dbReference>
<feature type="transmembrane region" description="Helical" evidence="9">
    <location>
        <begin position="191"/>
        <end position="210"/>
    </location>
</feature>
<sequence>MIEFEWDWAFAWEVLPLLLDACVVTLQATVLGSGLAIVIGLILALLRRSRWKTVSYSAYWWMEFVRSTPLLVQIYFLYYVAPEWGISMSPMVTGVLALGMHYGAYLSEVFRSGIDGVDKGQWEASVALNLSPFRTYSDIILPQALRQMIPATGNYIIAMFKETPQLSAITLLEMLQLAKIMGSENFRYLEPFTLVGLIYLALSLTASWGIRHAERRFPKEGFTLS</sequence>
<comment type="similarity">
    <text evidence="2">Belongs to the binding-protein-dependent transport system permease family. HisMQ subfamily.</text>
</comment>
<keyword evidence="5 9" id="KW-0812">Transmembrane</keyword>
<dbReference type="Gene3D" id="1.10.3720.10">
    <property type="entry name" value="MetI-like"/>
    <property type="match status" value="1"/>
</dbReference>
<evidence type="ECO:0000259" key="10">
    <source>
        <dbReference type="PROSITE" id="PS50928"/>
    </source>
</evidence>
<dbReference type="Pfam" id="PF00528">
    <property type="entry name" value="BPD_transp_1"/>
    <property type="match status" value="1"/>
</dbReference>
<dbReference type="InterPro" id="IPR043429">
    <property type="entry name" value="ArtM/GltK/GlnP/TcyL/YhdX-like"/>
</dbReference>
<dbReference type="PANTHER" id="PTHR30614:SF0">
    <property type="entry name" value="L-CYSTINE TRANSPORT SYSTEM PERMEASE PROTEIN TCYL"/>
    <property type="match status" value="1"/>
</dbReference>
<dbReference type="SUPFAM" id="SSF161098">
    <property type="entry name" value="MetI-like"/>
    <property type="match status" value="1"/>
</dbReference>
<keyword evidence="6" id="KW-0029">Amino-acid transport</keyword>
<dbReference type="NCBIfam" id="TIGR03003">
    <property type="entry name" value="ectoine_ehuD"/>
    <property type="match status" value="1"/>
</dbReference>
<dbReference type="Proteomes" id="UP001596422">
    <property type="component" value="Unassembled WGS sequence"/>
</dbReference>
<evidence type="ECO:0000256" key="8">
    <source>
        <dbReference type="ARBA" id="ARBA00023136"/>
    </source>
</evidence>
<reference evidence="12" key="1">
    <citation type="journal article" date="2019" name="Int. J. Syst. Evol. Microbiol.">
        <title>The Global Catalogue of Microorganisms (GCM) 10K type strain sequencing project: providing services to taxonomists for standard genome sequencing and annotation.</title>
        <authorList>
            <consortium name="The Broad Institute Genomics Platform"/>
            <consortium name="The Broad Institute Genome Sequencing Center for Infectious Disease"/>
            <person name="Wu L."/>
            <person name="Ma J."/>
        </authorList>
    </citation>
    <scope>NUCLEOTIDE SEQUENCE [LARGE SCALE GENOMIC DNA]</scope>
    <source>
        <strain evidence="12">NBRC 111756</strain>
    </source>
</reference>
<dbReference type="InterPro" id="IPR035906">
    <property type="entry name" value="MetI-like_sf"/>
</dbReference>
<dbReference type="InterPro" id="IPR014341">
    <property type="entry name" value="Ectoine_EhuD"/>
</dbReference>
<evidence type="ECO:0000256" key="4">
    <source>
        <dbReference type="ARBA" id="ARBA00022475"/>
    </source>
</evidence>
<evidence type="ECO:0000256" key="3">
    <source>
        <dbReference type="ARBA" id="ARBA00022448"/>
    </source>
</evidence>
<dbReference type="EMBL" id="JBHSWE010000001">
    <property type="protein sequence ID" value="MFC6672871.1"/>
    <property type="molecule type" value="Genomic_DNA"/>
</dbReference>
<dbReference type="PANTHER" id="PTHR30614">
    <property type="entry name" value="MEMBRANE COMPONENT OF AMINO ACID ABC TRANSPORTER"/>
    <property type="match status" value="1"/>
</dbReference>
<comment type="caution">
    <text evidence="11">The sequence shown here is derived from an EMBL/GenBank/DDBJ whole genome shotgun (WGS) entry which is preliminary data.</text>
</comment>
<evidence type="ECO:0000256" key="9">
    <source>
        <dbReference type="RuleBase" id="RU363032"/>
    </source>
</evidence>
<keyword evidence="7 9" id="KW-1133">Transmembrane helix</keyword>
<keyword evidence="3 9" id="KW-0813">Transport</keyword>
<dbReference type="InterPro" id="IPR000515">
    <property type="entry name" value="MetI-like"/>
</dbReference>
<evidence type="ECO:0000313" key="12">
    <source>
        <dbReference type="Proteomes" id="UP001596422"/>
    </source>
</evidence>
<evidence type="ECO:0000256" key="2">
    <source>
        <dbReference type="ARBA" id="ARBA00010072"/>
    </source>
</evidence>
<feature type="domain" description="ABC transmembrane type-1" evidence="10">
    <location>
        <begin position="22"/>
        <end position="210"/>
    </location>
</feature>
<organism evidence="11 12">
    <name type="scientific">Marinobacterium aestuariivivens</name>
    <dbReference type="NCBI Taxonomy" id="1698799"/>
    <lineage>
        <taxon>Bacteria</taxon>
        <taxon>Pseudomonadati</taxon>
        <taxon>Pseudomonadota</taxon>
        <taxon>Gammaproteobacteria</taxon>
        <taxon>Oceanospirillales</taxon>
        <taxon>Oceanospirillaceae</taxon>
        <taxon>Marinobacterium</taxon>
    </lineage>
</organism>
<accession>A0ABW2A5R9</accession>
<dbReference type="CDD" id="cd06261">
    <property type="entry name" value="TM_PBP2"/>
    <property type="match status" value="1"/>
</dbReference>
<evidence type="ECO:0000256" key="7">
    <source>
        <dbReference type="ARBA" id="ARBA00022989"/>
    </source>
</evidence>
<dbReference type="PROSITE" id="PS50928">
    <property type="entry name" value="ABC_TM1"/>
    <property type="match status" value="1"/>
</dbReference>
<evidence type="ECO:0000313" key="11">
    <source>
        <dbReference type="EMBL" id="MFC6672871.1"/>
    </source>
</evidence>
<feature type="transmembrane region" description="Helical" evidence="9">
    <location>
        <begin position="58"/>
        <end position="81"/>
    </location>
</feature>
<keyword evidence="8 9" id="KW-0472">Membrane</keyword>
<protein>
    <submittedName>
        <fullName evidence="11">Ectoine/hydroxyectoine ABC transporter permease subunit EhuD</fullName>
    </submittedName>
</protein>
<gene>
    <name evidence="11" type="primary">ehuD</name>
    <name evidence="11" type="ORF">ACFQDL_24390</name>
</gene>
<keyword evidence="4" id="KW-1003">Cell membrane</keyword>
<keyword evidence="12" id="KW-1185">Reference proteome</keyword>
<comment type="subcellular location">
    <subcellularLocation>
        <location evidence="1">Cell inner membrane</location>
        <topology evidence="1">Multi-pass membrane protein</topology>
    </subcellularLocation>
    <subcellularLocation>
        <location evidence="9">Cell membrane</location>
        <topology evidence="9">Multi-pass membrane protein</topology>
    </subcellularLocation>
</comment>
<dbReference type="RefSeq" id="WP_379911283.1">
    <property type="nucleotide sequence ID" value="NZ_JBHSWE010000001.1"/>
</dbReference>